<evidence type="ECO:0000313" key="6">
    <source>
        <dbReference type="EMBL" id="NEW48077.1"/>
    </source>
</evidence>
<dbReference type="Gene3D" id="1.10.357.10">
    <property type="entry name" value="Tetracycline Repressor, domain 2"/>
    <property type="match status" value="1"/>
</dbReference>
<feature type="DNA-binding region" description="H-T-H motif" evidence="4">
    <location>
        <begin position="70"/>
        <end position="89"/>
    </location>
</feature>
<comment type="caution">
    <text evidence="6">The sequence shown here is derived from an EMBL/GenBank/DDBJ whole genome shotgun (WGS) entry which is preliminary data.</text>
</comment>
<dbReference type="Proteomes" id="UP000468928">
    <property type="component" value="Unassembled WGS sequence"/>
</dbReference>
<dbReference type="PRINTS" id="PR00455">
    <property type="entry name" value="HTHTETR"/>
</dbReference>
<evidence type="ECO:0000256" key="2">
    <source>
        <dbReference type="ARBA" id="ARBA00023125"/>
    </source>
</evidence>
<dbReference type="GO" id="GO:0000976">
    <property type="term" value="F:transcription cis-regulatory region binding"/>
    <property type="evidence" value="ECO:0007669"/>
    <property type="project" value="TreeGrafter"/>
</dbReference>
<reference evidence="6 7" key="1">
    <citation type="submission" date="2020-01" db="EMBL/GenBank/DDBJ databases">
        <title>Genetics and antimicrobial susceptibilities of Nocardia species isolated from the soil; a comparison with species isolated from humans.</title>
        <authorList>
            <person name="Carrasco G."/>
            <person name="Monzon S."/>
            <person name="Sansegundo M."/>
            <person name="Garcia E."/>
            <person name="Garrido N."/>
            <person name="Medina M.J."/>
            <person name="Villalon P."/>
            <person name="Ramirez-Arocha A.C."/>
            <person name="Jimenez P."/>
            <person name="Cuesta I."/>
            <person name="Valdezate S."/>
        </authorList>
    </citation>
    <scope>NUCLEOTIDE SEQUENCE [LARGE SCALE GENOMIC DNA]</scope>
    <source>
        <strain evidence="6 7">CNM20110639</strain>
    </source>
</reference>
<protein>
    <submittedName>
        <fullName evidence="6">TetR/AcrR family transcriptional regulator</fullName>
    </submittedName>
</protein>
<dbReference type="PANTHER" id="PTHR30055">
    <property type="entry name" value="HTH-TYPE TRANSCRIPTIONAL REGULATOR RUTR"/>
    <property type="match status" value="1"/>
</dbReference>
<dbReference type="GO" id="GO:0003700">
    <property type="term" value="F:DNA-binding transcription factor activity"/>
    <property type="evidence" value="ECO:0007669"/>
    <property type="project" value="TreeGrafter"/>
</dbReference>
<dbReference type="SUPFAM" id="SSF46689">
    <property type="entry name" value="Homeodomain-like"/>
    <property type="match status" value="1"/>
</dbReference>
<dbReference type="InterPro" id="IPR009057">
    <property type="entry name" value="Homeodomain-like_sf"/>
</dbReference>
<organism evidence="6 7">
    <name type="scientific">Nocardia cyriacigeorgica</name>
    <dbReference type="NCBI Taxonomy" id="135487"/>
    <lineage>
        <taxon>Bacteria</taxon>
        <taxon>Bacillati</taxon>
        <taxon>Actinomycetota</taxon>
        <taxon>Actinomycetes</taxon>
        <taxon>Mycobacteriales</taxon>
        <taxon>Nocardiaceae</taxon>
        <taxon>Nocardia</taxon>
    </lineage>
</organism>
<gene>
    <name evidence="6" type="ORF">GV789_27155</name>
</gene>
<dbReference type="PANTHER" id="PTHR30055:SF238">
    <property type="entry name" value="MYCOFACTOCIN BIOSYNTHESIS TRANSCRIPTIONAL REGULATOR MFTR-RELATED"/>
    <property type="match status" value="1"/>
</dbReference>
<dbReference type="InterPro" id="IPR050109">
    <property type="entry name" value="HTH-type_TetR-like_transc_reg"/>
</dbReference>
<proteinExistence type="predicted"/>
<evidence type="ECO:0000256" key="3">
    <source>
        <dbReference type="ARBA" id="ARBA00023163"/>
    </source>
</evidence>
<name>A0A6P1DC56_9NOCA</name>
<accession>A0A6P1DC56</accession>
<sequence>MEAQQVGVESTGRLAELVARLRSGVPLDKLSPESRRHGGLSGEDVRTDQRWRLLGATAYVVATHGYWPATIQQIVDAAKVSKKTFYKHFSSKEEAFLAAFEVNELVIAGVRDSIDFADLDRLLDTMIGSYLAVLQLAPEVTEMLLFQPLGATPAIRSARTAAIARYTAALQQAFADARQAGLPIAELSDAEITMLLGAINELCVQHIDAHGLGDLPAALHAPLAAFVERALSIRT</sequence>
<dbReference type="RefSeq" id="WP_163830295.1">
    <property type="nucleotide sequence ID" value="NZ_JAAGUZ010000121.1"/>
</dbReference>
<evidence type="ECO:0000256" key="4">
    <source>
        <dbReference type="PROSITE-ProRule" id="PRU00335"/>
    </source>
</evidence>
<keyword evidence="3" id="KW-0804">Transcription</keyword>
<dbReference type="EMBL" id="JAAGUZ010000121">
    <property type="protein sequence ID" value="NEW48077.1"/>
    <property type="molecule type" value="Genomic_DNA"/>
</dbReference>
<evidence type="ECO:0000313" key="7">
    <source>
        <dbReference type="Proteomes" id="UP000468928"/>
    </source>
</evidence>
<dbReference type="InterPro" id="IPR001647">
    <property type="entry name" value="HTH_TetR"/>
</dbReference>
<dbReference type="PROSITE" id="PS50977">
    <property type="entry name" value="HTH_TETR_2"/>
    <property type="match status" value="1"/>
</dbReference>
<feature type="domain" description="HTH tetR-type" evidence="5">
    <location>
        <begin position="47"/>
        <end position="107"/>
    </location>
</feature>
<keyword evidence="2 4" id="KW-0238">DNA-binding</keyword>
<evidence type="ECO:0000259" key="5">
    <source>
        <dbReference type="PROSITE" id="PS50977"/>
    </source>
</evidence>
<dbReference type="AlphaFoldDB" id="A0A6P1DC56"/>
<dbReference type="Pfam" id="PF00440">
    <property type="entry name" value="TetR_N"/>
    <property type="match status" value="1"/>
</dbReference>
<evidence type="ECO:0000256" key="1">
    <source>
        <dbReference type="ARBA" id="ARBA00023015"/>
    </source>
</evidence>
<keyword evidence="1" id="KW-0805">Transcription regulation</keyword>